<keyword evidence="4 7" id="KW-0665">Pyrimidine biosynthesis</keyword>
<evidence type="ECO:0000256" key="9">
    <source>
        <dbReference type="PIRSR" id="PIRSR614732-2"/>
    </source>
</evidence>
<dbReference type="GO" id="GO:0005829">
    <property type="term" value="C:cytosol"/>
    <property type="evidence" value="ECO:0007669"/>
    <property type="project" value="TreeGrafter"/>
</dbReference>
<dbReference type="RefSeq" id="WP_192030062.1">
    <property type="nucleotide sequence ID" value="NZ_JACYTR010000027.1"/>
</dbReference>
<dbReference type="Pfam" id="PF00215">
    <property type="entry name" value="OMPdecase"/>
    <property type="match status" value="1"/>
</dbReference>
<feature type="binding site" evidence="7 9">
    <location>
        <position position="189"/>
    </location>
    <ligand>
        <name>substrate</name>
    </ligand>
</feature>
<dbReference type="InterPro" id="IPR047596">
    <property type="entry name" value="OMPdecase_bac"/>
</dbReference>
<dbReference type="GO" id="GO:0006207">
    <property type="term" value="P:'de novo' pyrimidine nucleobase biosynthetic process"/>
    <property type="evidence" value="ECO:0007669"/>
    <property type="project" value="InterPro"/>
</dbReference>
<dbReference type="InterPro" id="IPR014732">
    <property type="entry name" value="OMPdecase"/>
</dbReference>
<evidence type="ECO:0000256" key="4">
    <source>
        <dbReference type="ARBA" id="ARBA00022975"/>
    </source>
</evidence>
<evidence type="ECO:0000256" key="7">
    <source>
        <dbReference type="HAMAP-Rule" id="MF_01200"/>
    </source>
</evidence>
<dbReference type="EMBL" id="JACYTR010000027">
    <property type="protein sequence ID" value="MBD8526641.1"/>
    <property type="molecule type" value="Genomic_DNA"/>
</dbReference>
<feature type="binding site" evidence="7 9">
    <location>
        <position position="209"/>
    </location>
    <ligand>
        <name>substrate</name>
    </ligand>
</feature>
<comment type="catalytic activity">
    <reaction evidence="6 7 10">
        <text>orotidine 5'-phosphate + H(+) = UMP + CO2</text>
        <dbReference type="Rhea" id="RHEA:11596"/>
        <dbReference type="ChEBI" id="CHEBI:15378"/>
        <dbReference type="ChEBI" id="CHEBI:16526"/>
        <dbReference type="ChEBI" id="CHEBI:57538"/>
        <dbReference type="ChEBI" id="CHEBI:57865"/>
        <dbReference type="EC" id="4.1.1.23"/>
    </reaction>
</comment>
<feature type="binding site" evidence="7 9">
    <location>
        <position position="180"/>
    </location>
    <ligand>
        <name>substrate</name>
    </ligand>
</feature>
<evidence type="ECO:0000259" key="11">
    <source>
        <dbReference type="SMART" id="SM00934"/>
    </source>
</evidence>
<evidence type="ECO:0000313" key="13">
    <source>
        <dbReference type="Proteomes" id="UP000613768"/>
    </source>
</evidence>
<dbReference type="NCBIfam" id="NF001273">
    <property type="entry name" value="PRK00230.1"/>
    <property type="match status" value="1"/>
</dbReference>
<dbReference type="SMART" id="SM00934">
    <property type="entry name" value="OMPdecase"/>
    <property type="match status" value="1"/>
</dbReference>
<dbReference type="InterPro" id="IPR001754">
    <property type="entry name" value="OMPdeCOase_dom"/>
</dbReference>
<dbReference type="AlphaFoldDB" id="A0AAW3ZQT8"/>
<organism evidence="12 13">
    <name type="scientific">Pseudomarimonas arenosa</name>
    <dbReference type="NCBI Taxonomy" id="2774145"/>
    <lineage>
        <taxon>Bacteria</taxon>
        <taxon>Pseudomonadati</taxon>
        <taxon>Pseudomonadota</taxon>
        <taxon>Gammaproteobacteria</taxon>
        <taxon>Lysobacterales</taxon>
        <taxon>Lysobacteraceae</taxon>
        <taxon>Pseudomarimonas</taxon>
    </lineage>
</organism>
<protein>
    <recommendedName>
        <fullName evidence="7">Orotidine 5'-phosphate decarboxylase</fullName>
        <ecNumber evidence="7">4.1.1.23</ecNumber>
    </recommendedName>
    <alternativeName>
        <fullName evidence="7">OMP decarboxylase</fullName>
        <shortName evidence="7">OMPDCase</shortName>
        <shortName evidence="7">OMPdecase</shortName>
    </alternativeName>
</protein>
<feature type="domain" description="Orotidine 5'-phosphate decarboxylase" evidence="11">
    <location>
        <begin position="9"/>
        <end position="225"/>
    </location>
</feature>
<evidence type="ECO:0000256" key="10">
    <source>
        <dbReference type="RuleBase" id="RU000512"/>
    </source>
</evidence>
<dbReference type="InterPro" id="IPR018089">
    <property type="entry name" value="OMPdecase_AS"/>
</dbReference>
<dbReference type="GO" id="GO:0044205">
    <property type="term" value="P:'de novo' UMP biosynthetic process"/>
    <property type="evidence" value="ECO:0007669"/>
    <property type="project" value="UniProtKB-UniRule"/>
</dbReference>
<reference evidence="12 13" key="1">
    <citation type="submission" date="2020-09" db="EMBL/GenBank/DDBJ databases">
        <title>Pseudoxanthomonas sp. CAU 1598 isolated from sand of Yaerae Beach.</title>
        <authorList>
            <person name="Kim W."/>
        </authorList>
    </citation>
    <scope>NUCLEOTIDE SEQUENCE [LARGE SCALE GENOMIC DNA]</scope>
    <source>
        <strain evidence="12 13">CAU 1598</strain>
    </source>
</reference>
<evidence type="ECO:0000256" key="8">
    <source>
        <dbReference type="PIRSR" id="PIRSR614732-1"/>
    </source>
</evidence>
<feature type="active site" description="Proton donor" evidence="7">
    <location>
        <position position="67"/>
    </location>
</feature>
<dbReference type="NCBIfam" id="TIGR01740">
    <property type="entry name" value="pyrF"/>
    <property type="match status" value="1"/>
</dbReference>
<dbReference type="GO" id="GO:0004590">
    <property type="term" value="F:orotidine-5'-phosphate decarboxylase activity"/>
    <property type="evidence" value="ECO:0007669"/>
    <property type="project" value="UniProtKB-UniRule"/>
</dbReference>
<feature type="binding site" evidence="7 9">
    <location>
        <position position="15"/>
    </location>
    <ligand>
        <name>substrate</name>
    </ligand>
</feature>
<feature type="active site" description="For OMPdecase activity" evidence="8">
    <location>
        <position position="67"/>
    </location>
</feature>
<evidence type="ECO:0000313" key="12">
    <source>
        <dbReference type="EMBL" id="MBD8526641.1"/>
    </source>
</evidence>
<feature type="binding site" evidence="7 9">
    <location>
        <position position="210"/>
    </location>
    <ligand>
        <name>substrate</name>
    </ligand>
</feature>
<comment type="caution">
    <text evidence="12">The sequence shown here is derived from an EMBL/GenBank/DDBJ whole genome shotgun (WGS) entry which is preliminary data.</text>
</comment>
<comment type="function">
    <text evidence="1 7">Catalyzes the decarboxylation of orotidine 5'-monophosphate (OMP) to uridine 5'-monophosphate (UMP).</text>
</comment>
<dbReference type="HAMAP" id="MF_01200_B">
    <property type="entry name" value="OMPdecase_type1_B"/>
    <property type="match status" value="1"/>
</dbReference>
<evidence type="ECO:0000256" key="6">
    <source>
        <dbReference type="ARBA" id="ARBA00049157"/>
    </source>
</evidence>
<evidence type="ECO:0000256" key="5">
    <source>
        <dbReference type="ARBA" id="ARBA00023239"/>
    </source>
</evidence>
<evidence type="ECO:0000256" key="3">
    <source>
        <dbReference type="ARBA" id="ARBA00022793"/>
    </source>
</evidence>
<sequence>MNEYASSERLIFALDVPTAAEARQWIDRLGDAVQFYKIGMELLTSGDYFGVLEFLAAAGKKVFVDLKFHDVPATVGHAIRGLSRYPVEFCTIHAGQDAMLRAAAEAKGAMKVLAVTVLTSIDQQDLQLLGVQRDPLAQVLDRASAARRAGCDGVVASGQEAAALRQAHPAPFLIVCPGIRPDGGGGDDQKRTVGVAEAFAAGATHIVVGRPIRQAVDPRQTALLLQSQIEKSLNINS</sequence>
<keyword evidence="13" id="KW-1185">Reference proteome</keyword>
<gene>
    <name evidence="7 12" type="primary">pyrF</name>
    <name evidence="12" type="ORF">IFO71_12925</name>
</gene>
<dbReference type="InterPro" id="IPR013785">
    <property type="entry name" value="Aldolase_TIM"/>
</dbReference>
<comment type="pathway">
    <text evidence="2 7 10">Pyrimidine metabolism; UMP biosynthesis via de novo pathway; UMP from orotate: step 2/2.</text>
</comment>
<proteinExistence type="inferred from homology"/>
<dbReference type="PANTHER" id="PTHR32119:SF2">
    <property type="entry name" value="OROTIDINE 5'-PHOSPHATE DECARBOXYLASE"/>
    <property type="match status" value="1"/>
</dbReference>
<name>A0AAW3ZQT8_9GAMM</name>
<dbReference type="CDD" id="cd04725">
    <property type="entry name" value="OMP_decarboxylase_like"/>
    <property type="match status" value="1"/>
</dbReference>
<dbReference type="InterPro" id="IPR011060">
    <property type="entry name" value="RibuloseP-bd_barrel"/>
</dbReference>
<dbReference type="PANTHER" id="PTHR32119">
    <property type="entry name" value="OROTIDINE 5'-PHOSPHATE DECARBOXYLASE"/>
    <property type="match status" value="1"/>
</dbReference>
<accession>A0AAW3ZQT8</accession>
<keyword evidence="3 7" id="KW-0210">Decarboxylase</keyword>
<feature type="active site" description="For OMPdecase activity" evidence="8">
    <location>
        <position position="65"/>
    </location>
</feature>
<feature type="binding site" evidence="7">
    <location>
        <begin position="65"/>
        <end position="74"/>
    </location>
    <ligand>
        <name>substrate</name>
    </ligand>
</feature>
<feature type="binding site" evidence="7 9">
    <location>
        <position position="119"/>
    </location>
    <ligand>
        <name>substrate</name>
    </ligand>
</feature>
<feature type="active site" description="For OMPdecase activity" evidence="8">
    <location>
        <position position="70"/>
    </location>
</feature>
<dbReference type="Gene3D" id="3.20.20.70">
    <property type="entry name" value="Aldolase class I"/>
    <property type="match status" value="1"/>
</dbReference>
<dbReference type="Proteomes" id="UP000613768">
    <property type="component" value="Unassembled WGS sequence"/>
</dbReference>
<evidence type="ECO:0000256" key="1">
    <source>
        <dbReference type="ARBA" id="ARBA00002356"/>
    </source>
</evidence>
<comment type="subunit">
    <text evidence="7">Homodimer.</text>
</comment>
<dbReference type="EC" id="4.1.1.23" evidence="7"/>
<dbReference type="PROSITE" id="PS00156">
    <property type="entry name" value="OMPDECASE"/>
    <property type="match status" value="1"/>
</dbReference>
<dbReference type="SUPFAM" id="SSF51366">
    <property type="entry name" value="Ribulose-phoshate binding barrel"/>
    <property type="match status" value="1"/>
</dbReference>
<evidence type="ECO:0000256" key="2">
    <source>
        <dbReference type="ARBA" id="ARBA00004861"/>
    </source>
</evidence>
<feature type="binding site" evidence="7 9">
    <location>
        <position position="37"/>
    </location>
    <ligand>
        <name>substrate</name>
    </ligand>
</feature>
<comment type="similarity">
    <text evidence="7">Belongs to the OMP decarboxylase family. Type 1 subfamily.</text>
</comment>
<keyword evidence="5 7" id="KW-0456">Lyase</keyword>